<evidence type="ECO:0000313" key="1">
    <source>
        <dbReference type="EMBL" id="QFR56734.1"/>
    </source>
</evidence>
<accession>A0A5P8PJ80</accession>
<dbReference type="InterPro" id="IPR008979">
    <property type="entry name" value="Galactose-bd-like_sf"/>
</dbReference>
<dbReference type="SUPFAM" id="SSF49785">
    <property type="entry name" value="Galactose-binding domain-like"/>
    <property type="match status" value="1"/>
</dbReference>
<proteinExistence type="predicted"/>
<protein>
    <submittedName>
        <fullName evidence="1">Uncharacterized protein</fullName>
    </submittedName>
</protein>
<reference evidence="2" key="1">
    <citation type="submission" date="2019-06" db="EMBL/GenBank/DDBJ databases">
        <title>Complete genome sequence of Stenotrophomonas phage Mendera.</title>
        <authorList>
            <person name="Garza K."/>
            <person name="Newkirk H."/>
            <person name="Moreland R."/>
            <person name="Liu M."/>
            <person name="Ramsey J."/>
            <person name="Gonzalez C.F."/>
            <person name="Leavitt J."/>
        </authorList>
    </citation>
    <scope>NUCLEOTIDE SEQUENCE [LARGE SCALE GENOMIC DNA]</scope>
</reference>
<dbReference type="EMBL" id="MN098328">
    <property type="protein sequence ID" value="QFR56734.1"/>
    <property type="molecule type" value="Genomic_DNA"/>
</dbReference>
<dbReference type="Gene3D" id="2.60.120.260">
    <property type="entry name" value="Galactose-binding domain-like"/>
    <property type="match status" value="1"/>
</dbReference>
<dbReference type="Proteomes" id="UP000326601">
    <property type="component" value="Segment"/>
</dbReference>
<keyword evidence="2" id="KW-1185">Reference proteome</keyword>
<name>A0A5P8PJ80_9CAUD</name>
<sequence>MANVRPLVRKNGVMTQMRAGVDTIDPALFAVPGRNMLINGGITWWQRGSAGTVTDWEVYSADRWSVGCRGEGITCNWGIGTFDASELLPINNPPRNFLGFNLLPGLTAAWARQKIEGATTFHNGKATVSFWMRCAKIGNMVGIRLVQDFPGGGDPSVTVYGDSFQLTPTFQKFTYTFDVPSLNGKNLGNIGGTLQIIFDFNAPAPYYNGDVANQQGLFEFTNVQFEAGSVATDFERRPAALELHLCQRYYEKSYSPEVNPGTTTVPGSAGSGARTGYYLHAPCTQFTVAKRAPPSIMVYSPQSGQNGNVAEYNTTASFVANRVGIVLNIGQTNFELILGNGDATPNNTIRWHWTADSEL</sequence>
<organism evidence="1 2">
    <name type="scientific">Stenotrophomonas phage Mendera</name>
    <dbReference type="NCBI Taxonomy" id="2650877"/>
    <lineage>
        <taxon>Viruses</taxon>
        <taxon>Duplodnaviria</taxon>
        <taxon>Heunggongvirae</taxon>
        <taxon>Uroviricota</taxon>
        <taxon>Caudoviricetes</taxon>
        <taxon>Menderavirus</taxon>
        <taxon>Menderavirus mendera</taxon>
    </lineage>
</organism>
<evidence type="ECO:0000313" key="2">
    <source>
        <dbReference type="Proteomes" id="UP000326601"/>
    </source>
</evidence>
<gene>
    <name evidence="1" type="ORF">CPT_Mendera_208</name>
</gene>